<name>A0A7K2IUQ4_9ACTN</name>
<organism evidence="3 4">
    <name type="scientific">Nocardiopsis alba</name>
    <dbReference type="NCBI Taxonomy" id="53437"/>
    <lineage>
        <taxon>Bacteria</taxon>
        <taxon>Bacillati</taxon>
        <taxon>Actinomycetota</taxon>
        <taxon>Actinomycetes</taxon>
        <taxon>Streptosporangiales</taxon>
        <taxon>Nocardiopsidaceae</taxon>
        <taxon>Nocardiopsis</taxon>
    </lineage>
</organism>
<dbReference type="Gene3D" id="3.40.50.12580">
    <property type="match status" value="2"/>
</dbReference>
<reference evidence="3 4" key="1">
    <citation type="journal article" date="2019" name="Nat. Commun.">
        <title>The antimicrobial potential of Streptomyces from insect microbiomes.</title>
        <authorList>
            <person name="Chevrette M.G."/>
            <person name="Carlson C.M."/>
            <person name="Ortega H.E."/>
            <person name="Thomas C."/>
            <person name="Ananiev G.E."/>
            <person name="Barns K.J."/>
            <person name="Book A.J."/>
            <person name="Cagnazzo J."/>
            <person name="Carlos C."/>
            <person name="Flanigan W."/>
            <person name="Grubbs K.J."/>
            <person name="Horn H.A."/>
            <person name="Hoffmann F.M."/>
            <person name="Klassen J.L."/>
            <person name="Knack J.J."/>
            <person name="Lewin G.R."/>
            <person name="McDonald B.R."/>
            <person name="Muller L."/>
            <person name="Melo W.G.P."/>
            <person name="Pinto-Tomas A.A."/>
            <person name="Schmitz A."/>
            <person name="Wendt-Pienkowski E."/>
            <person name="Wildman S."/>
            <person name="Zhao M."/>
            <person name="Zhang F."/>
            <person name="Bugni T.S."/>
            <person name="Andes D.R."/>
            <person name="Pupo M.T."/>
            <person name="Currie C.R."/>
        </authorList>
    </citation>
    <scope>NUCLEOTIDE SEQUENCE [LARGE SCALE GENOMIC DNA]</scope>
    <source>
        <strain evidence="3 4">SID5840</strain>
    </source>
</reference>
<accession>A0A7K2IUQ4</accession>
<evidence type="ECO:0000256" key="1">
    <source>
        <dbReference type="SAM" id="MobiDB-lite"/>
    </source>
</evidence>
<evidence type="ECO:0000256" key="2">
    <source>
        <dbReference type="SAM" id="Phobius"/>
    </source>
</evidence>
<comment type="caution">
    <text evidence="3">The sequence shown here is derived from an EMBL/GenBank/DDBJ whole genome shotgun (WGS) entry which is preliminary data.</text>
</comment>
<protein>
    <submittedName>
        <fullName evidence="3">Glycerophosphotransferase</fullName>
    </submittedName>
</protein>
<sequence length="665" mass="73135">MSPTTGNKRTTLFRTGLLGLTYATMLVGVVTGSWWVFLIGAAGSYVMDALLLHRMTGFAKTLQQVRLGITPRTLLRQLLALGLLITTPEATSTGIGLVLLAFLVLFGFQLLCGVVGRLLRNRRRLPIATRNIPLDALRIPDSPPMPFVREPMSRLLPLDIFLILGTVAYVALGAAWLTVTGAVITIGVTVIALAVFVRHYRRALTIPGEQEVMAFAQEWLDSYRPEVVLYFSGSSDSVYQVNMWLETLDRLPRRPLIVLRERTIAAQLAPTRIPVLCVPAATNLMALDFGPARVALYPANTGKNIHMLRNPSMKHVFIGHGDSDKIASINPFSKAYDEVWTAGRAGRDRYSRARVGVREDEIVEVGRPQLDEIRDDTAANSVRTVLYAPTWEGWTDDPGNTSLIEAGPTLIAKLLDAEPKVRVLYKPHPFTGIRSPEARRAHKHIVDLIARANRGGEGSEAGRGRLVELERRLAAFDMDTGARDEAHNSRLEGGAPPEAVSELKALTTEWHRVYWDGHADEEHLVVQGPRPSLYSCFNQADLLISDISSVVADFVATEKPYAITNCEGLTHGEFQDKHPTSSAAYMLSPDGAGLEEALEAIHLPEKDRLALERGELRTYLLGGPDSQTRFNAAVDDLYERGSLLRPLPSSPEAMTNIDSLAPEPS</sequence>
<keyword evidence="2" id="KW-0812">Transmembrane</keyword>
<dbReference type="Proteomes" id="UP000467124">
    <property type="component" value="Unassembled WGS sequence"/>
</dbReference>
<feature type="transmembrane region" description="Helical" evidence="2">
    <location>
        <begin position="12"/>
        <end position="28"/>
    </location>
</feature>
<dbReference type="InterPro" id="IPR043148">
    <property type="entry name" value="TagF_C"/>
</dbReference>
<gene>
    <name evidence="3" type="ORF">GTW20_15110</name>
</gene>
<evidence type="ECO:0000313" key="4">
    <source>
        <dbReference type="Proteomes" id="UP000467124"/>
    </source>
</evidence>
<dbReference type="GO" id="GO:0016740">
    <property type="term" value="F:transferase activity"/>
    <property type="evidence" value="ECO:0007669"/>
    <property type="project" value="UniProtKB-KW"/>
</dbReference>
<feature type="transmembrane region" description="Helical" evidence="2">
    <location>
        <begin position="97"/>
        <end position="119"/>
    </location>
</feature>
<feature type="region of interest" description="Disordered" evidence="1">
    <location>
        <begin position="643"/>
        <end position="665"/>
    </location>
</feature>
<dbReference type="EMBL" id="WWHY01000001">
    <property type="protein sequence ID" value="MYR33554.1"/>
    <property type="molecule type" value="Genomic_DNA"/>
</dbReference>
<proteinExistence type="predicted"/>
<keyword evidence="3" id="KW-0808">Transferase</keyword>
<keyword evidence="2" id="KW-1133">Transmembrane helix</keyword>
<dbReference type="RefSeq" id="WP_161111209.1">
    <property type="nucleotide sequence ID" value="NZ_WWHY01000001.1"/>
</dbReference>
<keyword evidence="2" id="KW-0472">Membrane</keyword>
<dbReference type="AlphaFoldDB" id="A0A7K2IUQ4"/>
<feature type="transmembrane region" description="Helical" evidence="2">
    <location>
        <begin position="178"/>
        <end position="197"/>
    </location>
</feature>
<evidence type="ECO:0000313" key="3">
    <source>
        <dbReference type="EMBL" id="MYR33554.1"/>
    </source>
</evidence>